<keyword evidence="1" id="KW-0472">Membrane</keyword>
<proteinExistence type="predicted"/>
<evidence type="ECO:0000256" key="1">
    <source>
        <dbReference type="SAM" id="Phobius"/>
    </source>
</evidence>
<organism evidence="2">
    <name type="scientific">Brassica napus</name>
    <name type="common">Rape</name>
    <dbReference type="NCBI Taxonomy" id="3708"/>
    <lineage>
        <taxon>Eukaryota</taxon>
        <taxon>Viridiplantae</taxon>
        <taxon>Streptophyta</taxon>
        <taxon>Embryophyta</taxon>
        <taxon>Tracheophyta</taxon>
        <taxon>Spermatophyta</taxon>
        <taxon>Magnoliopsida</taxon>
        <taxon>eudicotyledons</taxon>
        <taxon>Gunneridae</taxon>
        <taxon>Pentapetalae</taxon>
        <taxon>rosids</taxon>
        <taxon>malvids</taxon>
        <taxon>Brassicales</taxon>
        <taxon>Brassicaceae</taxon>
        <taxon>Brassiceae</taxon>
        <taxon>Brassica</taxon>
    </lineage>
</organism>
<gene>
    <name evidence="2" type="ORF">DARMORV10_A09P13360.1</name>
</gene>
<accession>A0A816NRX3</accession>
<dbReference type="EMBL" id="HG994363">
    <property type="protein sequence ID" value="CAF2038977.1"/>
    <property type="molecule type" value="Genomic_DNA"/>
</dbReference>
<reference evidence="2" key="1">
    <citation type="submission" date="2021-01" db="EMBL/GenBank/DDBJ databases">
        <authorList>
            <consortium name="Genoscope - CEA"/>
            <person name="William W."/>
        </authorList>
    </citation>
    <scope>NUCLEOTIDE SEQUENCE</scope>
</reference>
<feature type="transmembrane region" description="Helical" evidence="1">
    <location>
        <begin position="88"/>
        <end position="114"/>
    </location>
</feature>
<sequence>MAFSMFVVDPGGFRWVIDWFRSVEKVEVRKDCGGSCFRVDSGVNTVVSVSRRLFTGVEHRSGESGGAWATPGFSVAEVQTRSLPSVRFFLGLVFCGLGLCVGFLMFDCTFVWALPF</sequence>
<evidence type="ECO:0000313" key="2">
    <source>
        <dbReference type="EMBL" id="CAF2038977.1"/>
    </source>
</evidence>
<keyword evidence="1" id="KW-1133">Transmembrane helix</keyword>
<dbReference type="Proteomes" id="UP001295469">
    <property type="component" value="Chromosome A09"/>
</dbReference>
<dbReference type="AlphaFoldDB" id="A0A816NRX3"/>
<name>A0A816NRX3_BRANA</name>
<protein>
    <submittedName>
        <fullName evidence="2">(rape) hypothetical protein</fullName>
    </submittedName>
</protein>
<keyword evidence="1" id="KW-0812">Transmembrane</keyword>